<dbReference type="Proteomes" id="UP001196413">
    <property type="component" value="Unassembled WGS sequence"/>
</dbReference>
<dbReference type="GO" id="GO:0035556">
    <property type="term" value="P:intracellular signal transduction"/>
    <property type="evidence" value="ECO:0007669"/>
    <property type="project" value="InterPro"/>
</dbReference>
<dbReference type="PANTHER" id="PTHR11920">
    <property type="entry name" value="GUANYLYL CYCLASE"/>
    <property type="match status" value="1"/>
</dbReference>
<proteinExistence type="inferred from homology"/>
<keyword evidence="3" id="KW-0812">Transmembrane</keyword>
<keyword evidence="9 10" id="KW-0456">Lyase</keyword>
<evidence type="ECO:0000256" key="5">
    <source>
        <dbReference type="ARBA" id="ARBA00022989"/>
    </source>
</evidence>
<evidence type="ECO:0000259" key="11">
    <source>
        <dbReference type="PROSITE" id="PS50125"/>
    </source>
</evidence>
<accession>A0AAD5M568</accession>
<dbReference type="InterPro" id="IPR050401">
    <property type="entry name" value="Cyclic_nucleotide_synthase"/>
</dbReference>
<dbReference type="PROSITE" id="PS50125">
    <property type="entry name" value="GUANYLATE_CYCLASE_2"/>
    <property type="match status" value="1"/>
</dbReference>
<dbReference type="GO" id="GO:0005886">
    <property type="term" value="C:plasma membrane"/>
    <property type="evidence" value="ECO:0007669"/>
    <property type="project" value="TreeGrafter"/>
</dbReference>
<dbReference type="GO" id="GO:0004016">
    <property type="term" value="F:adenylate cyclase activity"/>
    <property type="evidence" value="ECO:0007669"/>
    <property type="project" value="TreeGrafter"/>
</dbReference>
<evidence type="ECO:0000256" key="3">
    <source>
        <dbReference type="ARBA" id="ARBA00022692"/>
    </source>
</evidence>
<evidence type="ECO:0000256" key="2">
    <source>
        <dbReference type="ARBA" id="ARBA00004370"/>
    </source>
</evidence>
<comment type="caution">
    <text evidence="12">The sequence shown here is derived from an EMBL/GenBank/DDBJ whole genome shotgun (WGS) entry which is preliminary data.</text>
</comment>
<feature type="domain" description="Guanylate cyclase" evidence="11">
    <location>
        <begin position="37"/>
        <end position="64"/>
    </location>
</feature>
<dbReference type="InterPro" id="IPR001054">
    <property type="entry name" value="A/G_cyclase"/>
</dbReference>
<gene>
    <name evidence="12" type="ORF">KIN20_008723</name>
</gene>
<keyword evidence="5" id="KW-1133">Transmembrane helix</keyword>
<dbReference type="AlphaFoldDB" id="A0AAD5M568"/>
<evidence type="ECO:0000256" key="6">
    <source>
        <dbReference type="ARBA" id="ARBA00023136"/>
    </source>
</evidence>
<dbReference type="GO" id="GO:0001653">
    <property type="term" value="F:peptide receptor activity"/>
    <property type="evidence" value="ECO:0007669"/>
    <property type="project" value="TreeGrafter"/>
</dbReference>
<dbReference type="SUPFAM" id="SSF55073">
    <property type="entry name" value="Nucleotide cyclase"/>
    <property type="match status" value="1"/>
</dbReference>
<dbReference type="GO" id="GO:0000166">
    <property type="term" value="F:nucleotide binding"/>
    <property type="evidence" value="ECO:0007669"/>
    <property type="project" value="UniProtKB-KW"/>
</dbReference>
<reference evidence="12" key="1">
    <citation type="submission" date="2021-06" db="EMBL/GenBank/DDBJ databases">
        <title>Parelaphostrongylus tenuis whole genome reference sequence.</title>
        <authorList>
            <person name="Garwood T.J."/>
            <person name="Larsen P.A."/>
            <person name="Fountain-Jones N.M."/>
            <person name="Garbe J.R."/>
            <person name="Macchietto M.G."/>
            <person name="Kania S.A."/>
            <person name="Gerhold R.W."/>
            <person name="Richards J.E."/>
            <person name="Wolf T.M."/>
        </authorList>
    </citation>
    <scope>NUCLEOTIDE SEQUENCE</scope>
    <source>
        <strain evidence="12">MNPRO001-30</strain>
        <tissue evidence="12">Meninges</tissue>
    </source>
</reference>
<dbReference type="GO" id="GO:0007168">
    <property type="term" value="P:receptor guanylyl cyclase signaling pathway"/>
    <property type="evidence" value="ECO:0007669"/>
    <property type="project" value="TreeGrafter"/>
</dbReference>
<dbReference type="Pfam" id="PF00211">
    <property type="entry name" value="Guanylate_cyc"/>
    <property type="match status" value="1"/>
</dbReference>
<dbReference type="EMBL" id="JAHQIW010001372">
    <property type="protein sequence ID" value="KAJ1352397.1"/>
    <property type="molecule type" value="Genomic_DNA"/>
</dbReference>
<organism evidence="12 13">
    <name type="scientific">Parelaphostrongylus tenuis</name>
    <name type="common">Meningeal worm</name>
    <dbReference type="NCBI Taxonomy" id="148309"/>
    <lineage>
        <taxon>Eukaryota</taxon>
        <taxon>Metazoa</taxon>
        <taxon>Ecdysozoa</taxon>
        <taxon>Nematoda</taxon>
        <taxon>Chromadorea</taxon>
        <taxon>Rhabditida</taxon>
        <taxon>Rhabditina</taxon>
        <taxon>Rhabditomorpha</taxon>
        <taxon>Strongyloidea</taxon>
        <taxon>Metastrongylidae</taxon>
        <taxon>Parelaphostrongylus</taxon>
    </lineage>
</organism>
<evidence type="ECO:0000256" key="8">
    <source>
        <dbReference type="ARBA" id="ARBA00023180"/>
    </source>
</evidence>
<evidence type="ECO:0000256" key="7">
    <source>
        <dbReference type="ARBA" id="ARBA00023170"/>
    </source>
</evidence>
<evidence type="ECO:0000256" key="1">
    <source>
        <dbReference type="ARBA" id="ARBA00001436"/>
    </source>
</evidence>
<keyword evidence="6" id="KW-0472">Membrane</keyword>
<evidence type="ECO:0000313" key="12">
    <source>
        <dbReference type="EMBL" id="KAJ1352397.1"/>
    </source>
</evidence>
<evidence type="ECO:0000256" key="9">
    <source>
        <dbReference type="ARBA" id="ARBA00023239"/>
    </source>
</evidence>
<keyword evidence="13" id="KW-1185">Reference proteome</keyword>
<keyword evidence="8" id="KW-0325">Glycoprotein</keyword>
<evidence type="ECO:0000256" key="4">
    <source>
        <dbReference type="ARBA" id="ARBA00022741"/>
    </source>
</evidence>
<dbReference type="PROSITE" id="PS00452">
    <property type="entry name" value="GUANYLATE_CYCLASE_1"/>
    <property type="match status" value="1"/>
</dbReference>
<keyword evidence="4" id="KW-0547">Nucleotide-binding</keyword>
<comment type="similarity">
    <text evidence="10">Belongs to the adenylyl cyclase class-4/guanylyl cyclase family.</text>
</comment>
<dbReference type="InterPro" id="IPR018297">
    <property type="entry name" value="A/G_cyclase_CS"/>
</dbReference>
<dbReference type="GO" id="GO:0004383">
    <property type="term" value="F:guanylate cyclase activity"/>
    <property type="evidence" value="ECO:0007669"/>
    <property type="project" value="UniProtKB-EC"/>
</dbReference>
<dbReference type="PANTHER" id="PTHR11920:SF495">
    <property type="entry name" value="RECEPTOR-TYPE GUANYLATE CYCLASE GCY-7"/>
    <property type="match status" value="1"/>
</dbReference>
<dbReference type="CDD" id="cd07302">
    <property type="entry name" value="CHD"/>
    <property type="match status" value="1"/>
</dbReference>
<evidence type="ECO:0000313" key="13">
    <source>
        <dbReference type="Proteomes" id="UP001196413"/>
    </source>
</evidence>
<sequence>MLARLNHWPDGREIKTYVKGTEEQSVRLRKDLDQRSSVVTGVVGLTMPRYCMFGDTVNTASRMESNGKPGMIHLSPDSRNLLLVVGGFEVVSRGEVMIMGKGVMETFWLLGRSNGNRKSAVVVPTSDGHSPPEEMNKINTAVRGLYAEYKGN</sequence>
<dbReference type="Gene3D" id="3.30.70.1230">
    <property type="entry name" value="Nucleotide cyclase"/>
    <property type="match status" value="1"/>
</dbReference>
<evidence type="ECO:0000256" key="10">
    <source>
        <dbReference type="RuleBase" id="RU000405"/>
    </source>
</evidence>
<comment type="catalytic activity">
    <reaction evidence="1">
        <text>GTP = 3',5'-cyclic GMP + diphosphate</text>
        <dbReference type="Rhea" id="RHEA:13665"/>
        <dbReference type="ChEBI" id="CHEBI:33019"/>
        <dbReference type="ChEBI" id="CHEBI:37565"/>
        <dbReference type="ChEBI" id="CHEBI:57746"/>
        <dbReference type="EC" id="4.6.1.2"/>
    </reaction>
</comment>
<comment type="subcellular location">
    <subcellularLocation>
        <location evidence="2">Membrane</location>
    </subcellularLocation>
</comment>
<protein>
    <recommendedName>
        <fullName evidence="11">Guanylate cyclase domain-containing protein</fullName>
    </recommendedName>
</protein>
<dbReference type="InterPro" id="IPR029787">
    <property type="entry name" value="Nucleotide_cyclase"/>
</dbReference>
<name>A0AAD5M568_PARTN</name>
<keyword evidence="7" id="KW-0675">Receptor</keyword>